<dbReference type="CDD" id="cd10527">
    <property type="entry name" value="SET_LSMT"/>
    <property type="match status" value="1"/>
</dbReference>
<dbReference type="PANTHER" id="PTHR13271:SF123">
    <property type="entry name" value="RIBULOSE-1,5-BISPHOSPHATE CARBOXYLASE_OXYGENASE SMALL SUBUNIT N-METHYLTRANSFERASE I-RELATED"/>
    <property type="match status" value="1"/>
</dbReference>
<sequence length="364" mass="40031">MMSMKSPRLIILTFLPFLLLVVQISSFNLNPHQSSGAVNSAVKTRIDTRIATRIATSSSSTVLHAGFGKPSELPPNVKLSNDAVTNAFLKMLPPSQTKSTSLASIPPLNYRGVIATKPIKKGTPIISIPYTLAVDLGTESLDPIPPALHLKSLIESGAVDKRYVSVLPSSTSPDYSNLYSSWPSTSRSSLNWCHLESSRESFIERLPEPEDMYYVFLVTSRVLTVQDPEGRGRKLLIPYLDMCNHDEKSTHVLTGVAGEGGMLKVVAGKDVKVGEEITIRYGGGEEGVDEFLRDYGFDPGERGGYERFGRRVAREVKMGLNSRGGLREEERRQIRESLKVPGGGEVIEKIKREVGKVLDEIDGW</sequence>
<evidence type="ECO:0000313" key="3">
    <source>
        <dbReference type="EMBL" id="GMH87451.1"/>
    </source>
</evidence>
<organism evidence="3 4">
    <name type="scientific">Triparma verrucosa</name>
    <dbReference type="NCBI Taxonomy" id="1606542"/>
    <lineage>
        <taxon>Eukaryota</taxon>
        <taxon>Sar</taxon>
        <taxon>Stramenopiles</taxon>
        <taxon>Ochrophyta</taxon>
        <taxon>Bolidophyceae</taxon>
        <taxon>Parmales</taxon>
        <taxon>Triparmaceae</taxon>
        <taxon>Triparma</taxon>
    </lineage>
</organism>
<dbReference type="Gene3D" id="3.90.1410.10">
    <property type="entry name" value="set domain protein methyltransferase, domain 1"/>
    <property type="match status" value="1"/>
</dbReference>
<evidence type="ECO:0000256" key="1">
    <source>
        <dbReference type="SAM" id="SignalP"/>
    </source>
</evidence>
<keyword evidence="1" id="KW-0732">Signal</keyword>
<dbReference type="PROSITE" id="PS50280">
    <property type="entry name" value="SET"/>
    <property type="match status" value="1"/>
</dbReference>
<dbReference type="EMBL" id="BRXX01000072">
    <property type="protein sequence ID" value="GMH87451.1"/>
    <property type="molecule type" value="Genomic_DNA"/>
</dbReference>
<dbReference type="Pfam" id="PF00856">
    <property type="entry name" value="SET"/>
    <property type="match status" value="1"/>
</dbReference>
<dbReference type="SUPFAM" id="SSF82199">
    <property type="entry name" value="SET domain"/>
    <property type="match status" value="1"/>
</dbReference>
<feature type="chain" id="PRO_5040955914" description="SET domain-containing protein" evidence="1">
    <location>
        <begin position="27"/>
        <end position="364"/>
    </location>
</feature>
<dbReference type="GO" id="GO:0016279">
    <property type="term" value="F:protein-lysine N-methyltransferase activity"/>
    <property type="evidence" value="ECO:0007669"/>
    <property type="project" value="TreeGrafter"/>
</dbReference>
<gene>
    <name evidence="3" type="ORF">TrVE_jg11579</name>
</gene>
<protein>
    <recommendedName>
        <fullName evidence="2">SET domain-containing protein</fullName>
    </recommendedName>
</protein>
<dbReference type="AlphaFoldDB" id="A0A9W7BF78"/>
<keyword evidence="4" id="KW-1185">Reference proteome</keyword>
<proteinExistence type="predicted"/>
<evidence type="ECO:0000259" key="2">
    <source>
        <dbReference type="PROSITE" id="PS50280"/>
    </source>
</evidence>
<comment type="caution">
    <text evidence="3">The sequence shown here is derived from an EMBL/GenBank/DDBJ whole genome shotgun (WGS) entry which is preliminary data.</text>
</comment>
<name>A0A9W7BF78_9STRA</name>
<dbReference type="InterPro" id="IPR050600">
    <property type="entry name" value="SETD3_SETD6_MTase"/>
</dbReference>
<dbReference type="Proteomes" id="UP001165160">
    <property type="component" value="Unassembled WGS sequence"/>
</dbReference>
<dbReference type="InterPro" id="IPR001214">
    <property type="entry name" value="SET_dom"/>
</dbReference>
<reference evidence="4" key="1">
    <citation type="journal article" date="2023" name="Commun. Biol.">
        <title>Genome analysis of Parmales, the sister group of diatoms, reveals the evolutionary specialization of diatoms from phago-mixotrophs to photoautotrophs.</title>
        <authorList>
            <person name="Ban H."/>
            <person name="Sato S."/>
            <person name="Yoshikawa S."/>
            <person name="Yamada K."/>
            <person name="Nakamura Y."/>
            <person name="Ichinomiya M."/>
            <person name="Sato N."/>
            <person name="Blanc-Mathieu R."/>
            <person name="Endo H."/>
            <person name="Kuwata A."/>
            <person name="Ogata H."/>
        </authorList>
    </citation>
    <scope>NUCLEOTIDE SEQUENCE [LARGE SCALE GENOMIC DNA]</scope>
    <source>
        <strain evidence="4">NIES 3699</strain>
    </source>
</reference>
<feature type="domain" description="SET" evidence="2">
    <location>
        <begin position="93"/>
        <end position="282"/>
    </location>
</feature>
<dbReference type="InterPro" id="IPR046341">
    <property type="entry name" value="SET_dom_sf"/>
</dbReference>
<dbReference type="PANTHER" id="PTHR13271">
    <property type="entry name" value="UNCHARACTERIZED PUTATIVE METHYLTRANSFERASE"/>
    <property type="match status" value="1"/>
</dbReference>
<feature type="signal peptide" evidence="1">
    <location>
        <begin position="1"/>
        <end position="26"/>
    </location>
</feature>
<accession>A0A9W7BF78</accession>
<evidence type="ECO:0000313" key="4">
    <source>
        <dbReference type="Proteomes" id="UP001165160"/>
    </source>
</evidence>